<dbReference type="Gene3D" id="3.50.50.100">
    <property type="match status" value="1"/>
</dbReference>
<evidence type="ECO:0000256" key="5">
    <source>
        <dbReference type="ARBA" id="ARBA00023002"/>
    </source>
</evidence>
<evidence type="ECO:0000256" key="4">
    <source>
        <dbReference type="ARBA" id="ARBA00022827"/>
    </source>
</evidence>
<dbReference type="Proteomes" id="UP000186165">
    <property type="component" value="Chromosome"/>
</dbReference>
<dbReference type="OrthoDB" id="38899at2157"/>
<protein>
    <submittedName>
        <fullName evidence="7">NADH dehydrogenase</fullName>
        <ecNumber evidence="7">1.6.99.3</ecNumber>
    </submittedName>
</protein>
<evidence type="ECO:0000313" key="7">
    <source>
        <dbReference type="EMBL" id="APE95528.1"/>
    </source>
</evidence>
<comment type="cofactor">
    <cofactor evidence="1">
        <name>FAD</name>
        <dbReference type="ChEBI" id="CHEBI:57692"/>
    </cofactor>
</comment>
<dbReference type="GO" id="GO:0003955">
    <property type="term" value="F:NAD(P)H dehydrogenase (quinone) activity"/>
    <property type="evidence" value="ECO:0007669"/>
    <property type="project" value="TreeGrafter"/>
</dbReference>
<reference evidence="8" key="1">
    <citation type="submission" date="2016-08" db="EMBL/GenBank/DDBJ databases">
        <title>Discovery of first anaerobic lithoheterotrophic haloarchae widely represented in hypersaline habitats.</title>
        <authorList>
            <person name="Sorokin D.Y."/>
            <person name="Kublanov I.V."/>
            <person name="Roman P."/>
            <person name="Sinninghe Damste J.S."/>
            <person name="Golyshin P.N."/>
            <person name="Rojo D."/>
            <person name="Ciordia S."/>
            <person name="Mena Md.C."/>
            <person name="Ferrer M."/>
            <person name="Smedile F."/>
            <person name="Messina E."/>
            <person name="La Cono V."/>
            <person name="Yakimov M.M."/>
        </authorList>
    </citation>
    <scope>NUCLEOTIDE SEQUENCE [LARGE SCALE GENOMIC DNA]</scope>
    <source>
        <strain evidence="8">HSR6</strain>
    </source>
</reference>
<dbReference type="KEGG" id="hhsr:HSR6_1077"/>
<accession>A0A1J1ACN9</accession>
<organism evidence="7 8">
    <name type="scientific">Halodesulfurarchaeum formicicum</name>
    <dbReference type="NCBI Taxonomy" id="1873524"/>
    <lineage>
        <taxon>Archaea</taxon>
        <taxon>Methanobacteriati</taxon>
        <taxon>Methanobacteriota</taxon>
        <taxon>Stenosarchaea group</taxon>
        <taxon>Halobacteria</taxon>
        <taxon>Halobacteriales</taxon>
        <taxon>Halobacteriaceae</taxon>
        <taxon>Halodesulfurarchaeum</taxon>
    </lineage>
</organism>
<keyword evidence="4" id="KW-0274">FAD</keyword>
<dbReference type="AlphaFoldDB" id="A0A1J1ACN9"/>
<keyword evidence="8" id="KW-1185">Reference proteome</keyword>
<dbReference type="RefSeq" id="WP_071933046.1">
    <property type="nucleotide sequence ID" value="NZ_CP016804.1"/>
</dbReference>
<evidence type="ECO:0000256" key="1">
    <source>
        <dbReference type="ARBA" id="ARBA00001974"/>
    </source>
</evidence>
<sequence>MRVVVFGGGYAGIVAVTRLERRLPESAEIVLVDQRPTHLIKHELHRVIRRPEFAAELQIPFADILKRAQFDQRTIASIDFDAGAVTFEDGEQLSYDAGIVALGSRPNYYGLDGVEEHSVPIATPADATAIADSMADLLEDRSGTVVVAGAGLAGVQVAGELAAVRNDTDVTDVSIILIERASEIVPGSSARFQEAIRQALTERNVEIRTDTTVSGADDSVVGLADTLDIPADLFVWAGGIQGQALFDGDRPRVRADLRLGDRTFGAGDAVQAIDEDGSLVEPTAQAAVGMATVAADNAILRAQADDQTGFRPAYHRYRETGESRIVTVGDTAVAQLGPTVVTGPAARALKSVVGVRYLSAAGAIENALTVFRSEFDLAHPRAGRELDRDRL</sequence>
<evidence type="ECO:0000256" key="2">
    <source>
        <dbReference type="ARBA" id="ARBA00005272"/>
    </source>
</evidence>
<dbReference type="InterPro" id="IPR023753">
    <property type="entry name" value="FAD/NAD-binding_dom"/>
</dbReference>
<dbReference type="Pfam" id="PF07992">
    <property type="entry name" value="Pyr_redox_2"/>
    <property type="match status" value="1"/>
</dbReference>
<dbReference type="PANTHER" id="PTHR42913:SF3">
    <property type="entry name" value="64 KDA MITOCHONDRIAL NADH DEHYDROGENASE (EUROFUNG)"/>
    <property type="match status" value="1"/>
</dbReference>
<dbReference type="EC" id="1.6.99.3" evidence="7"/>
<name>A0A1J1ACN9_9EURY</name>
<proteinExistence type="inferred from homology"/>
<comment type="similarity">
    <text evidence="2">Belongs to the NADH dehydrogenase family.</text>
</comment>
<keyword evidence="5 7" id="KW-0560">Oxidoreductase</keyword>
<gene>
    <name evidence="7" type="primary">ndh</name>
    <name evidence="7" type="ORF">HSR6_1077</name>
</gene>
<dbReference type="InterPro" id="IPR036188">
    <property type="entry name" value="FAD/NAD-bd_sf"/>
</dbReference>
<feature type="domain" description="FAD/NAD(P)-binding" evidence="6">
    <location>
        <begin position="1"/>
        <end position="243"/>
    </location>
</feature>
<dbReference type="PANTHER" id="PTHR42913">
    <property type="entry name" value="APOPTOSIS-INDUCING FACTOR 1"/>
    <property type="match status" value="1"/>
</dbReference>
<evidence type="ECO:0000259" key="6">
    <source>
        <dbReference type="Pfam" id="PF07992"/>
    </source>
</evidence>
<dbReference type="PRINTS" id="PR00368">
    <property type="entry name" value="FADPNR"/>
</dbReference>
<dbReference type="InterPro" id="IPR051169">
    <property type="entry name" value="NADH-Q_oxidoreductase"/>
</dbReference>
<keyword evidence="3" id="KW-0285">Flavoprotein</keyword>
<dbReference type="GO" id="GO:0019646">
    <property type="term" value="P:aerobic electron transport chain"/>
    <property type="evidence" value="ECO:0007669"/>
    <property type="project" value="TreeGrafter"/>
</dbReference>
<dbReference type="EMBL" id="CP016804">
    <property type="protein sequence ID" value="APE95528.1"/>
    <property type="molecule type" value="Genomic_DNA"/>
</dbReference>
<dbReference type="GeneID" id="30417601"/>
<evidence type="ECO:0000313" key="8">
    <source>
        <dbReference type="Proteomes" id="UP000186165"/>
    </source>
</evidence>
<evidence type="ECO:0000256" key="3">
    <source>
        <dbReference type="ARBA" id="ARBA00022630"/>
    </source>
</evidence>
<dbReference type="SUPFAM" id="SSF51905">
    <property type="entry name" value="FAD/NAD(P)-binding domain"/>
    <property type="match status" value="2"/>
</dbReference>